<keyword evidence="6" id="KW-0297">G-protein coupled receptor</keyword>
<keyword evidence="3" id="KW-1003">Cell membrane</keyword>
<keyword evidence="14" id="KW-1185">Reference proteome</keyword>
<evidence type="ECO:0000256" key="5">
    <source>
        <dbReference type="ARBA" id="ARBA00022989"/>
    </source>
</evidence>
<evidence type="ECO:0000259" key="12">
    <source>
        <dbReference type="PROSITE" id="PS50262"/>
    </source>
</evidence>
<gene>
    <name evidence="13" type="ORF">NMOB1V02_LOCUS39</name>
</gene>
<keyword evidence="7 11" id="KW-0472">Membrane</keyword>
<keyword evidence="4 11" id="KW-0812">Transmembrane</keyword>
<dbReference type="EMBL" id="CAJPEX010000003">
    <property type="protein sequence ID" value="CAG0912242.1"/>
    <property type="molecule type" value="Genomic_DNA"/>
</dbReference>
<keyword evidence="9" id="KW-0675">Receptor</keyword>
<keyword evidence="5 11" id="KW-1133">Transmembrane helix</keyword>
<evidence type="ECO:0000256" key="3">
    <source>
        <dbReference type="ARBA" id="ARBA00022475"/>
    </source>
</evidence>
<feature type="domain" description="G-protein coupled receptors family 1 profile" evidence="12">
    <location>
        <begin position="104"/>
        <end position="158"/>
    </location>
</feature>
<dbReference type="GO" id="GO:0001591">
    <property type="term" value="F:dopamine neurotransmitter receptor activity, coupled via Gi/Go"/>
    <property type="evidence" value="ECO:0007669"/>
    <property type="project" value="TreeGrafter"/>
</dbReference>
<dbReference type="PROSITE" id="PS50262">
    <property type="entry name" value="G_PROTEIN_RECEP_F1_2"/>
    <property type="match status" value="1"/>
</dbReference>
<dbReference type="GO" id="GO:0005886">
    <property type="term" value="C:plasma membrane"/>
    <property type="evidence" value="ECO:0007669"/>
    <property type="project" value="UniProtKB-SubCell"/>
</dbReference>
<comment type="similarity">
    <text evidence="2">Belongs to the G-protein coupled receptor 1 family.</text>
</comment>
<proteinExistence type="inferred from homology"/>
<dbReference type="EMBL" id="OA882040">
    <property type="protein sequence ID" value="CAD7272090.1"/>
    <property type="molecule type" value="Genomic_DNA"/>
</dbReference>
<dbReference type="Proteomes" id="UP000678499">
    <property type="component" value="Unassembled WGS sequence"/>
</dbReference>
<dbReference type="PANTHER" id="PTHR24248:SF125">
    <property type="entry name" value="DOPAMINE D2-LIKE RECEPTOR"/>
    <property type="match status" value="1"/>
</dbReference>
<dbReference type="OrthoDB" id="5957871at2759"/>
<feature type="transmembrane region" description="Helical" evidence="11">
    <location>
        <begin position="136"/>
        <end position="161"/>
    </location>
</feature>
<dbReference type="InterPro" id="IPR000276">
    <property type="entry name" value="GPCR_Rhodpsn"/>
</dbReference>
<evidence type="ECO:0000256" key="11">
    <source>
        <dbReference type="SAM" id="Phobius"/>
    </source>
</evidence>
<dbReference type="GO" id="GO:0045202">
    <property type="term" value="C:synapse"/>
    <property type="evidence" value="ECO:0007669"/>
    <property type="project" value="GOC"/>
</dbReference>
<keyword evidence="10" id="KW-0807">Transducer</keyword>
<dbReference type="PANTHER" id="PTHR24248">
    <property type="entry name" value="ADRENERGIC RECEPTOR-RELATED G-PROTEIN COUPLED RECEPTOR"/>
    <property type="match status" value="1"/>
</dbReference>
<evidence type="ECO:0000256" key="1">
    <source>
        <dbReference type="ARBA" id="ARBA00004651"/>
    </source>
</evidence>
<evidence type="ECO:0000256" key="8">
    <source>
        <dbReference type="ARBA" id="ARBA00023157"/>
    </source>
</evidence>
<dbReference type="AlphaFoldDB" id="A0A7R9BDN1"/>
<keyword evidence="8" id="KW-1015">Disulfide bond</keyword>
<evidence type="ECO:0000313" key="13">
    <source>
        <dbReference type="EMBL" id="CAD7272090.1"/>
    </source>
</evidence>
<sequence length="310" mass="34452">MKSRRWRIFRGKARREHFFRLYSWKTLGPLLVEGVAVSEGNAYSRYCSTISNKKVNKQLGADGGKKLRADNASLTDDADPAYVQRAVLVLNSAKNPGILFHQSAVFLVCWVPFFTCNILEAISLKLEEPEAAWRPGVTLFLTTTWLGYINSFMNPIIYTVWNMEFRKAFRKILATPFTAGNSIFAEKKPWHILETVPKRGTPTEELFNEPRVPSAKVQRRSTALSGQELMDPIVETSVGALALPEPTASVDTKHPPLTVPRRTTAASFCLSQAGALLSSVSYPDEPAVYELVSVCIGAVLAKEASHRYGN</sequence>
<evidence type="ECO:0000313" key="14">
    <source>
        <dbReference type="Proteomes" id="UP000678499"/>
    </source>
</evidence>
<dbReference type="PRINTS" id="PR00237">
    <property type="entry name" value="GPCRRHODOPSN"/>
</dbReference>
<comment type="subcellular location">
    <subcellularLocation>
        <location evidence="1">Cell membrane</location>
        <topology evidence="1">Multi-pass membrane protein</topology>
    </subcellularLocation>
</comment>
<evidence type="ECO:0000256" key="2">
    <source>
        <dbReference type="ARBA" id="ARBA00010663"/>
    </source>
</evidence>
<evidence type="ECO:0000256" key="4">
    <source>
        <dbReference type="ARBA" id="ARBA00022692"/>
    </source>
</evidence>
<name>A0A7R9BDN1_9CRUS</name>
<organism evidence="13">
    <name type="scientific">Notodromas monacha</name>
    <dbReference type="NCBI Taxonomy" id="399045"/>
    <lineage>
        <taxon>Eukaryota</taxon>
        <taxon>Metazoa</taxon>
        <taxon>Ecdysozoa</taxon>
        <taxon>Arthropoda</taxon>
        <taxon>Crustacea</taxon>
        <taxon>Oligostraca</taxon>
        <taxon>Ostracoda</taxon>
        <taxon>Podocopa</taxon>
        <taxon>Podocopida</taxon>
        <taxon>Cypridocopina</taxon>
        <taxon>Cypridoidea</taxon>
        <taxon>Cyprididae</taxon>
        <taxon>Notodromas</taxon>
    </lineage>
</organism>
<protein>
    <recommendedName>
        <fullName evidence="12">G-protein coupled receptors family 1 profile domain-containing protein</fullName>
    </recommendedName>
</protein>
<evidence type="ECO:0000256" key="9">
    <source>
        <dbReference type="ARBA" id="ARBA00023170"/>
    </source>
</evidence>
<dbReference type="Pfam" id="PF00001">
    <property type="entry name" value="7tm_1"/>
    <property type="match status" value="1"/>
</dbReference>
<feature type="transmembrane region" description="Helical" evidence="11">
    <location>
        <begin position="104"/>
        <end position="124"/>
    </location>
</feature>
<accession>A0A7R9BDN1</accession>
<dbReference type="SUPFAM" id="SSF81321">
    <property type="entry name" value="Family A G protein-coupled receptor-like"/>
    <property type="match status" value="1"/>
</dbReference>
<evidence type="ECO:0000256" key="7">
    <source>
        <dbReference type="ARBA" id="ARBA00023136"/>
    </source>
</evidence>
<evidence type="ECO:0000256" key="6">
    <source>
        <dbReference type="ARBA" id="ARBA00023040"/>
    </source>
</evidence>
<dbReference type="GO" id="GO:0004930">
    <property type="term" value="F:G protein-coupled receptor activity"/>
    <property type="evidence" value="ECO:0007669"/>
    <property type="project" value="UniProtKB-KW"/>
</dbReference>
<evidence type="ECO:0000256" key="10">
    <source>
        <dbReference type="ARBA" id="ARBA00023224"/>
    </source>
</evidence>
<dbReference type="Gene3D" id="1.20.1070.10">
    <property type="entry name" value="Rhodopsin 7-helix transmembrane proteins"/>
    <property type="match status" value="1"/>
</dbReference>
<dbReference type="InterPro" id="IPR017452">
    <property type="entry name" value="GPCR_Rhodpsn_7TM"/>
</dbReference>
<reference evidence="13" key="1">
    <citation type="submission" date="2020-11" db="EMBL/GenBank/DDBJ databases">
        <authorList>
            <person name="Tran Van P."/>
        </authorList>
    </citation>
    <scope>NUCLEOTIDE SEQUENCE</scope>
</reference>